<proteinExistence type="predicted"/>
<dbReference type="InterPro" id="IPR029044">
    <property type="entry name" value="Nucleotide-diphossugar_trans"/>
</dbReference>
<gene>
    <name evidence="1" type="ORF">CO137_00260</name>
</gene>
<reference evidence="2" key="1">
    <citation type="submission" date="2017-09" db="EMBL/GenBank/DDBJ databases">
        <title>Depth-based differentiation of microbial function through sediment-hosted aquifers and enrichment of novel symbionts in the deep terrestrial subsurface.</title>
        <authorList>
            <person name="Probst A.J."/>
            <person name="Ladd B."/>
            <person name="Jarett J.K."/>
            <person name="Geller-Mcgrath D.E."/>
            <person name="Sieber C.M.K."/>
            <person name="Emerson J.B."/>
            <person name="Anantharaman K."/>
            <person name="Thomas B.C."/>
            <person name="Malmstrom R."/>
            <person name="Stieglmeier M."/>
            <person name="Klingl A."/>
            <person name="Woyke T."/>
            <person name="Ryan C.M."/>
            <person name="Banfield J.F."/>
        </authorList>
    </citation>
    <scope>NUCLEOTIDE SEQUENCE [LARGE SCALE GENOMIC DNA]</scope>
</reference>
<protein>
    <recommendedName>
        <fullName evidence="3">Glycosyltransferase 2-like domain-containing protein</fullName>
    </recommendedName>
</protein>
<accession>A0A2M7Z7Y8</accession>
<dbReference type="EMBL" id="PFVJ01000007">
    <property type="protein sequence ID" value="PJA90455.1"/>
    <property type="molecule type" value="Genomic_DNA"/>
</dbReference>
<dbReference type="PANTHER" id="PTHR43179">
    <property type="entry name" value="RHAMNOSYLTRANSFERASE WBBL"/>
    <property type="match status" value="1"/>
</dbReference>
<dbReference type="SUPFAM" id="SSF53448">
    <property type="entry name" value="Nucleotide-diphospho-sugar transferases"/>
    <property type="match status" value="1"/>
</dbReference>
<comment type="caution">
    <text evidence="1">The sequence shown here is derived from an EMBL/GenBank/DDBJ whole genome shotgun (WGS) entry which is preliminary data.</text>
</comment>
<feature type="non-terminal residue" evidence="1">
    <location>
        <position position="1"/>
    </location>
</feature>
<name>A0A2M7Z7Y8_9BACT</name>
<dbReference type="AlphaFoldDB" id="A0A2M7Z7Y8"/>
<dbReference type="Gene3D" id="3.90.550.10">
    <property type="entry name" value="Spore Coat Polysaccharide Biosynthesis Protein SpsA, Chain A"/>
    <property type="match status" value="1"/>
</dbReference>
<sequence length="194" mass="23362">NPDMRVEKGGLDKIVEWMENKKDVGLASVKLVNEKGEVNLDASPRRFPKVWEQVLLILKIHHIFQKVLDGYMMKGFDFEKEQEVDSVRGSFMIVCREILEKLGWGFDPRYFIWFEDVDLCREVWKLNYKVMYTPIISCVDYVGQSFKKQESLWKQKNFTKSMLTYFQKWEPMYKWICIWLVRPIGIFIVWLRNL</sequence>
<dbReference type="Proteomes" id="UP000230843">
    <property type="component" value="Unassembled WGS sequence"/>
</dbReference>
<dbReference type="PANTHER" id="PTHR43179:SF7">
    <property type="entry name" value="RHAMNOSYLTRANSFERASE WBBL"/>
    <property type="match status" value="1"/>
</dbReference>
<evidence type="ECO:0000313" key="1">
    <source>
        <dbReference type="EMBL" id="PJA90455.1"/>
    </source>
</evidence>
<organism evidence="1 2">
    <name type="scientific">Candidatus Magasanikbacteria bacterium CG_4_9_14_3_um_filter_32_9</name>
    <dbReference type="NCBI Taxonomy" id="1974644"/>
    <lineage>
        <taxon>Bacteria</taxon>
        <taxon>Candidatus Magasanikiibacteriota</taxon>
    </lineage>
</organism>
<evidence type="ECO:0000313" key="2">
    <source>
        <dbReference type="Proteomes" id="UP000230843"/>
    </source>
</evidence>
<evidence type="ECO:0008006" key="3">
    <source>
        <dbReference type="Google" id="ProtNLM"/>
    </source>
</evidence>